<dbReference type="EMBL" id="CP031165">
    <property type="protein sequence ID" value="AXV06935.1"/>
    <property type="molecule type" value="Genomic_DNA"/>
</dbReference>
<proteinExistence type="predicted"/>
<dbReference type="RefSeq" id="WP_114591511.1">
    <property type="nucleotide sequence ID" value="NZ_CP031165.1"/>
</dbReference>
<dbReference type="OrthoDB" id="1525338at2"/>
<name>A0A346XXI8_9ACTN</name>
<dbReference type="KEGG" id="euz:DVS28_a2253"/>
<reference evidence="1 2" key="1">
    <citation type="submission" date="2018-09" db="EMBL/GenBank/DDBJ databases">
        <title>Complete genome sequence of Euzebya sp. DY32-46 isolated from seawater of Pacific Ocean.</title>
        <authorList>
            <person name="Xu L."/>
            <person name="Wu Y.-H."/>
            <person name="Xu X.-W."/>
        </authorList>
    </citation>
    <scope>NUCLEOTIDE SEQUENCE [LARGE SCALE GENOMIC DNA]</scope>
    <source>
        <strain evidence="1 2">DY32-46</strain>
    </source>
</reference>
<sequence length="111" mass="12518">MTRCTLPRGFVNVRQCDADAAGQCPECRRSVCVEHWTGSMCVECAAARGWLTDTHAAASYRQRFRSRFGGPSGQRNDDGDFWFDHAWYVQQSGLLDTTDEWTDDEGSGWDS</sequence>
<keyword evidence="2" id="KW-1185">Reference proteome</keyword>
<evidence type="ECO:0000313" key="1">
    <source>
        <dbReference type="EMBL" id="AXV06935.1"/>
    </source>
</evidence>
<dbReference type="Proteomes" id="UP000264006">
    <property type="component" value="Chromosome"/>
</dbReference>
<gene>
    <name evidence="1" type="ORF">DVS28_a2253</name>
</gene>
<protein>
    <submittedName>
        <fullName evidence="1">Uncharacterized protein</fullName>
    </submittedName>
</protein>
<accession>A0A346XXI8</accession>
<organism evidence="1 2">
    <name type="scientific">Euzebya pacifica</name>
    <dbReference type="NCBI Taxonomy" id="1608957"/>
    <lineage>
        <taxon>Bacteria</taxon>
        <taxon>Bacillati</taxon>
        <taxon>Actinomycetota</taxon>
        <taxon>Nitriliruptoria</taxon>
        <taxon>Euzebyales</taxon>
    </lineage>
</organism>
<dbReference type="AlphaFoldDB" id="A0A346XXI8"/>
<evidence type="ECO:0000313" key="2">
    <source>
        <dbReference type="Proteomes" id="UP000264006"/>
    </source>
</evidence>